<evidence type="ECO:0000313" key="8">
    <source>
        <dbReference type="Proteomes" id="UP000315901"/>
    </source>
</evidence>
<dbReference type="InterPro" id="IPR013384">
    <property type="entry name" value="Flagell_FlgL"/>
</dbReference>
<evidence type="ECO:0000256" key="1">
    <source>
        <dbReference type="ARBA" id="ARBA00004365"/>
    </source>
</evidence>
<keyword evidence="5" id="KW-0975">Bacterial flagellum</keyword>
<dbReference type="GO" id="GO:0071973">
    <property type="term" value="P:bacterial-type flagellum-dependent cell motility"/>
    <property type="evidence" value="ECO:0007669"/>
    <property type="project" value="InterPro"/>
</dbReference>
<evidence type="ECO:0000313" key="7">
    <source>
        <dbReference type="EMBL" id="TPE54920.1"/>
    </source>
</evidence>
<dbReference type="EMBL" id="VFRR01000003">
    <property type="protein sequence ID" value="TPE54920.1"/>
    <property type="molecule type" value="Genomic_DNA"/>
</dbReference>
<evidence type="ECO:0000259" key="6">
    <source>
        <dbReference type="Pfam" id="PF00669"/>
    </source>
</evidence>
<evidence type="ECO:0000256" key="4">
    <source>
        <dbReference type="ARBA" id="ARBA00022525"/>
    </source>
</evidence>
<keyword evidence="7" id="KW-0969">Cilium</keyword>
<dbReference type="GO" id="GO:0005198">
    <property type="term" value="F:structural molecule activity"/>
    <property type="evidence" value="ECO:0007669"/>
    <property type="project" value="InterPro"/>
</dbReference>
<dbReference type="GO" id="GO:0005576">
    <property type="term" value="C:extracellular region"/>
    <property type="evidence" value="ECO:0007669"/>
    <property type="project" value="UniProtKB-SubCell"/>
</dbReference>
<sequence length="402" mass="43005">MRVTNNHLYNQSLHSLNKANERNLTVSEKLAAQTNIIRPSDDPSGAAQVMRYESSNQKLAQYSENMTFAKNSLEYEEVALDSFGTMLNEANVLFLQAENSALKQSDLDAIINELSLMMESAVDLMNSQDASGKYIFAGASNDSPAFQKDSTGRYAFVGDEIQREVQISDAVTVAANDSGKEVFQNTWKRHTFTATSANPFSSSVSDQAAYDKFIMANYDAVTPANNTYTLTTDGADPNQYSLTDASGNVVASGSNAVGQPIEVFGMSFSIDGNAASSIAVTLDTPTRDNIVNQINDSLAILSDPTTTQEQRIAALRNATVGISNAQEDVGAARTAVGVRLSTLVDREGFSADKVLSNTSAQQQIAGLDIAKAASELALSDAAIKASQTVFTRLSSLSLFNSL</sequence>
<keyword evidence="7" id="KW-0282">Flagellum</keyword>
<proteinExistence type="inferred from homology"/>
<dbReference type="InterPro" id="IPR001492">
    <property type="entry name" value="Flagellin"/>
</dbReference>
<evidence type="ECO:0000256" key="5">
    <source>
        <dbReference type="ARBA" id="ARBA00023143"/>
    </source>
</evidence>
<evidence type="ECO:0000256" key="3">
    <source>
        <dbReference type="ARBA" id="ARBA00005709"/>
    </source>
</evidence>
<accession>A0A501X353</accession>
<evidence type="ECO:0000256" key="2">
    <source>
        <dbReference type="ARBA" id="ARBA00004613"/>
    </source>
</evidence>
<dbReference type="InterPro" id="IPR001029">
    <property type="entry name" value="Flagellin_N"/>
</dbReference>
<dbReference type="PANTHER" id="PTHR42792">
    <property type="entry name" value="FLAGELLIN"/>
    <property type="match status" value="1"/>
</dbReference>
<dbReference type="SUPFAM" id="SSF64518">
    <property type="entry name" value="Phase 1 flagellin"/>
    <property type="match status" value="1"/>
</dbReference>
<keyword evidence="7" id="KW-0966">Cell projection</keyword>
<organism evidence="7 8">
    <name type="scientific">Maribrevibacterium harenarium</name>
    <dbReference type="NCBI Taxonomy" id="2589817"/>
    <lineage>
        <taxon>Bacteria</taxon>
        <taxon>Pseudomonadati</taxon>
        <taxon>Pseudomonadota</taxon>
        <taxon>Gammaproteobacteria</taxon>
        <taxon>Oceanospirillales</taxon>
        <taxon>Oceanospirillaceae</taxon>
        <taxon>Maribrevibacterium</taxon>
    </lineage>
</organism>
<gene>
    <name evidence="7" type="primary">flgL</name>
    <name evidence="7" type="ORF">FJM67_02365</name>
</gene>
<dbReference type="RefSeq" id="WP_140587089.1">
    <property type="nucleotide sequence ID" value="NZ_VFRR01000003.1"/>
</dbReference>
<reference evidence="7 8" key="1">
    <citation type="submission" date="2019-06" db="EMBL/GenBank/DDBJ databases">
        <title>A novel bacterium of genus Marinomonas, isolated from coastal sand.</title>
        <authorList>
            <person name="Huang H."/>
            <person name="Mo K."/>
            <person name="Hu Y."/>
        </authorList>
    </citation>
    <scope>NUCLEOTIDE SEQUENCE [LARGE SCALE GENOMIC DNA]</scope>
    <source>
        <strain evidence="7 8">HB171799</strain>
    </source>
</reference>
<comment type="caution">
    <text evidence="7">The sequence shown here is derived from an EMBL/GenBank/DDBJ whole genome shotgun (WGS) entry which is preliminary data.</text>
</comment>
<dbReference type="OrthoDB" id="9768249at2"/>
<dbReference type="AlphaFoldDB" id="A0A501X353"/>
<keyword evidence="4" id="KW-0964">Secreted</keyword>
<dbReference type="Proteomes" id="UP000315901">
    <property type="component" value="Unassembled WGS sequence"/>
</dbReference>
<feature type="domain" description="Flagellin N-terminal" evidence="6">
    <location>
        <begin position="4"/>
        <end position="139"/>
    </location>
</feature>
<name>A0A501X353_9GAMM</name>
<dbReference type="NCBIfam" id="TIGR02550">
    <property type="entry name" value="flagell_flgL"/>
    <property type="match status" value="1"/>
</dbReference>
<comment type="similarity">
    <text evidence="3">Belongs to the bacterial flagellin family.</text>
</comment>
<dbReference type="PANTHER" id="PTHR42792:SF1">
    <property type="entry name" value="FLAGELLAR HOOK-ASSOCIATED PROTEIN 3"/>
    <property type="match status" value="1"/>
</dbReference>
<protein>
    <submittedName>
        <fullName evidence="7">Flagellar hook-associated protein 3</fullName>
    </submittedName>
</protein>
<dbReference type="GO" id="GO:0009424">
    <property type="term" value="C:bacterial-type flagellum hook"/>
    <property type="evidence" value="ECO:0007669"/>
    <property type="project" value="InterPro"/>
</dbReference>
<dbReference type="Pfam" id="PF00669">
    <property type="entry name" value="Flagellin_N"/>
    <property type="match status" value="1"/>
</dbReference>
<dbReference type="Gene3D" id="1.20.1330.10">
    <property type="entry name" value="f41 fragment of flagellin, N-terminal domain"/>
    <property type="match status" value="1"/>
</dbReference>
<keyword evidence="8" id="KW-1185">Reference proteome</keyword>
<comment type="subcellular location">
    <subcellularLocation>
        <location evidence="1">Bacterial flagellum</location>
    </subcellularLocation>
    <subcellularLocation>
        <location evidence="2">Secreted</location>
    </subcellularLocation>
</comment>